<evidence type="ECO:0000313" key="2">
    <source>
        <dbReference type="EMBL" id="GAA4750358.1"/>
    </source>
</evidence>
<name>A0ABP8Z9T1_9ACTN</name>
<evidence type="ECO:0000256" key="1">
    <source>
        <dbReference type="SAM" id="MobiDB-lite"/>
    </source>
</evidence>
<protein>
    <submittedName>
        <fullName evidence="2">Uncharacterized protein</fullName>
    </submittedName>
</protein>
<feature type="region of interest" description="Disordered" evidence="1">
    <location>
        <begin position="1"/>
        <end position="24"/>
    </location>
</feature>
<proteinExistence type="predicted"/>
<dbReference type="EMBL" id="BAABIE010000009">
    <property type="protein sequence ID" value="GAA4750358.1"/>
    <property type="molecule type" value="Genomic_DNA"/>
</dbReference>
<comment type="caution">
    <text evidence="2">The sequence shown here is derived from an EMBL/GenBank/DDBJ whole genome shotgun (WGS) entry which is preliminary data.</text>
</comment>
<reference evidence="3" key="1">
    <citation type="journal article" date="2019" name="Int. J. Syst. Evol. Microbiol.">
        <title>The Global Catalogue of Microorganisms (GCM) 10K type strain sequencing project: providing services to taxonomists for standard genome sequencing and annotation.</title>
        <authorList>
            <consortium name="The Broad Institute Genomics Platform"/>
            <consortium name="The Broad Institute Genome Sequencing Center for Infectious Disease"/>
            <person name="Wu L."/>
            <person name="Ma J."/>
        </authorList>
    </citation>
    <scope>NUCLEOTIDE SEQUENCE [LARGE SCALE GENOMIC DNA]</scope>
    <source>
        <strain evidence="3">JCM 18077</strain>
    </source>
</reference>
<organism evidence="2 3">
    <name type="scientific">Gordonia alkaliphila</name>
    <dbReference type="NCBI Taxonomy" id="1053547"/>
    <lineage>
        <taxon>Bacteria</taxon>
        <taxon>Bacillati</taxon>
        <taxon>Actinomycetota</taxon>
        <taxon>Actinomycetes</taxon>
        <taxon>Mycobacteriales</taxon>
        <taxon>Gordoniaceae</taxon>
        <taxon>Gordonia</taxon>
    </lineage>
</organism>
<evidence type="ECO:0000313" key="3">
    <source>
        <dbReference type="Proteomes" id="UP001500822"/>
    </source>
</evidence>
<keyword evidence="3" id="KW-1185">Reference proteome</keyword>
<sequence>MGSASNPHYLDIDGEGPSPTTSHPNYVAAVPDWFWSEDDPRAPFGTDDGHDTFSALQTYFADGGRDRDVPGFVARPISGWDLVSDAIWDGATGAVIA</sequence>
<gene>
    <name evidence="2" type="ORF">GCM10023217_21020</name>
</gene>
<accession>A0ABP8Z9T1</accession>
<dbReference type="Proteomes" id="UP001500822">
    <property type="component" value="Unassembled WGS sequence"/>
</dbReference>